<dbReference type="EMBL" id="AZHX01000039">
    <property type="protein sequence ID" value="ETX09174.1"/>
    <property type="molecule type" value="Genomic_DNA"/>
</dbReference>
<dbReference type="InterPro" id="IPR003362">
    <property type="entry name" value="Bact_transf"/>
</dbReference>
<evidence type="ECO:0000256" key="5">
    <source>
        <dbReference type="ARBA" id="ARBA00022989"/>
    </source>
</evidence>
<dbReference type="Pfam" id="PF02397">
    <property type="entry name" value="Bac_transf"/>
    <property type="match status" value="1"/>
</dbReference>
<dbReference type="GO" id="GO:0016780">
    <property type="term" value="F:phosphotransferase activity, for other substituted phosphate groups"/>
    <property type="evidence" value="ECO:0007669"/>
    <property type="project" value="TreeGrafter"/>
</dbReference>
<evidence type="ECO:0000259" key="8">
    <source>
        <dbReference type="Pfam" id="PF02397"/>
    </source>
</evidence>
<dbReference type="NCBIfam" id="TIGR03025">
    <property type="entry name" value="EPS_sugtrans"/>
    <property type="match status" value="1"/>
</dbReference>
<reference evidence="9 10" key="1">
    <citation type="journal article" date="2014" name="Nature">
        <title>An environmental bacterial taxon with a large and distinct metabolic repertoire.</title>
        <authorList>
            <person name="Wilson M.C."/>
            <person name="Mori T."/>
            <person name="Ruckert C."/>
            <person name="Uria A.R."/>
            <person name="Helf M.J."/>
            <person name="Takada K."/>
            <person name="Gernert C."/>
            <person name="Steffens U.A."/>
            <person name="Heycke N."/>
            <person name="Schmitt S."/>
            <person name="Rinke C."/>
            <person name="Helfrich E.J."/>
            <person name="Brachmann A.O."/>
            <person name="Gurgui C."/>
            <person name="Wakimoto T."/>
            <person name="Kracht M."/>
            <person name="Crusemann M."/>
            <person name="Hentschel U."/>
            <person name="Abe I."/>
            <person name="Matsunaga S."/>
            <person name="Kalinowski J."/>
            <person name="Takeyama H."/>
            <person name="Piel J."/>
        </authorList>
    </citation>
    <scope>NUCLEOTIDE SEQUENCE [LARGE SCALE GENOMIC DNA]</scope>
    <source>
        <strain evidence="10">TSY2</strain>
    </source>
</reference>
<keyword evidence="4 7" id="KW-0812">Transmembrane</keyword>
<comment type="caution">
    <text evidence="9">The sequence shown here is derived from an EMBL/GenBank/DDBJ whole genome shotgun (WGS) entry which is preliminary data.</text>
</comment>
<evidence type="ECO:0000256" key="7">
    <source>
        <dbReference type="SAM" id="Phobius"/>
    </source>
</evidence>
<evidence type="ECO:0000313" key="9">
    <source>
        <dbReference type="EMBL" id="ETX09174.1"/>
    </source>
</evidence>
<protein>
    <recommendedName>
        <fullName evidence="8">Bacterial sugar transferase domain-containing protein</fullName>
    </recommendedName>
</protein>
<dbReference type="HOGENOM" id="CLU_024920_0_0_7"/>
<feature type="transmembrane region" description="Helical" evidence="7">
    <location>
        <begin position="76"/>
        <end position="97"/>
    </location>
</feature>
<keyword evidence="10" id="KW-1185">Reference proteome</keyword>
<dbReference type="AlphaFoldDB" id="W4MFR9"/>
<dbReference type="PANTHER" id="PTHR30576">
    <property type="entry name" value="COLANIC BIOSYNTHESIS UDP-GLUCOSE LIPID CARRIER TRANSFERASE"/>
    <property type="match status" value="1"/>
</dbReference>
<feature type="domain" description="Bacterial sugar transferase" evidence="8">
    <location>
        <begin position="270"/>
        <end position="453"/>
    </location>
</feature>
<feature type="transmembrane region" description="Helical" evidence="7">
    <location>
        <begin position="36"/>
        <end position="55"/>
    </location>
</feature>
<evidence type="ECO:0000256" key="4">
    <source>
        <dbReference type="ARBA" id="ARBA00022692"/>
    </source>
</evidence>
<feature type="transmembrane region" description="Helical" evidence="7">
    <location>
        <begin position="7"/>
        <end position="24"/>
    </location>
</feature>
<keyword evidence="6 7" id="KW-0472">Membrane</keyword>
<sequence length="458" mass="51530">MARLVMVVEGIVLVVAVYVTAALFHGEPFWSGAGTLAMASRAAAFALLGLLSFYYHDFYDLRRVRAFRGFNRRLPAALGLWLLLLAGSHTAWALLGWSHPADVSSALCLAVGTGLIWPLRGAFYAFLKTPRLAKRVMILGTGELARKIAAEIHDSPQLHYHLVGHIDDDSHHRNEPLGPMPDPVLGSLENLAEIVKQYDPDLMIVALLERRMRLPMIDLFNARVSGTLIEDGVELYERCTGKLAIEHIVPSSFLFSRDFVKPPWLLLARRLLSCGVATAGLVLTAPLMAVIALAIKLDSKGSIFFVQDRAGLHGKPFRLVKFRTMHPPVTNADPSQRHWTSDLVRITRVGKWLRRLYLDELPQFLNILIGHMDLVGPRPEMFDNVKAMAEQIPYYALRTTVRPGLTGWAQIKQGYSVSRDEVTEKMRYDLYYIKHMSLRFDFRIGVDTVKNVLLRRGT</sequence>
<evidence type="ECO:0000256" key="6">
    <source>
        <dbReference type="ARBA" id="ARBA00023136"/>
    </source>
</evidence>
<keyword evidence="3" id="KW-0808">Transferase</keyword>
<comment type="subcellular location">
    <subcellularLocation>
        <location evidence="1">Membrane</location>
        <topology evidence="1">Multi-pass membrane protein</topology>
    </subcellularLocation>
</comment>
<organism evidence="9 10">
    <name type="scientific">Candidatus Entotheonella gemina</name>
    <dbReference type="NCBI Taxonomy" id="1429439"/>
    <lineage>
        <taxon>Bacteria</taxon>
        <taxon>Pseudomonadati</taxon>
        <taxon>Nitrospinota/Tectimicrobiota group</taxon>
        <taxon>Candidatus Tectimicrobiota</taxon>
        <taxon>Candidatus Entotheonellia</taxon>
        <taxon>Candidatus Entotheonellales</taxon>
        <taxon>Candidatus Entotheonellaceae</taxon>
        <taxon>Candidatus Entotheonella</taxon>
    </lineage>
</organism>
<feature type="transmembrane region" description="Helical" evidence="7">
    <location>
        <begin position="271"/>
        <end position="295"/>
    </location>
</feature>
<dbReference type="Proteomes" id="UP000019140">
    <property type="component" value="Unassembled WGS sequence"/>
</dbReference>
<evidence type="ECO:0000256" key="2">
    <source>
        <dbReference type="ARBA" id="ARBA00006464"/>
    </source>
</evidence>
<comment type="similarity">
    <text evidence="2">Belongs to the bacterial sugar transferase family.</text>
</comment>
<dbReference type="PANTHER" id="PTHR30576:SF0">
    <property type="entry name" value="UNDECAPRENYL-PHOSPHATE N-ACETYLGALACTOSAMINYL 1-PHOSPHATE TRANSFERASE-RELATED"/>
    <property type="match status" value="1"/>
</dbReference>
<evidence type="ECO:0000256" key="3">
    <source>
        <dbReference type="ARBA" id="ARBA00022679"/>
    </source>
</evidence>
<keyword evidence="5 7" id="KW-1133">Transmembrane helix</keyword>
<dbReference type="InterPro" id="IPR017475">
    <property type="entry name" value="EPS_sugar_tfrase"/>
</dbReference>
<gene>
    <name evidence="9" type="ORF">ETSY2_01075</name>
</gene>
<dbReference type="Gene3D" id="3.40.50.720">
    <property type="entry name" value="NAD(P)-binding Rossmann-like Domain"/>
    <property type="match status" value="1"/>
</dbReference>
<feature type="transmembrane region" description="Helical" evidence="7">
    <location>
        <begin position="103"/>
        <end position="127"/>
    </location>
</feature>
<dbReference type="GO" id="GO:0016020">
    <property type="term" value="C:membrane"/>
    <property type="evidence" value="ECO:0007669"/>
    <property type="project" value="UniProtKB-SubCell"/>
</dbReference>
<evidence type="ECO:0000256" key="1">
    <source>
        <dbReference type="ARBA" id="ARBA00004141"/>
    </source>
</evidence>
<proteinExistence type="inferred from homology"/>
<evidence type="ECO:0000313" key="10">
    <source>
        <dbReference type="Proteomes" id="UP000019140"/>
    </source>
</evidence>
<name>W4MFR9_9BACT</name>
<accession>W4MFR9</accession>